<keyword evidence="6" id="KW-1003">Cell membrane</keyword>
<accession>A0A9W6D270</accession>
<dbReference type="HAMAP" id="MF_01351">
    <property type="entry name" value="NDH1_NuoI"/>
    <property type="match status" value="1"/>
</dbReference>
<dbReference type="EC" id="7.1.1.-" evidence="6"/>
<dbReference type="GO" id="GO:0005506">
    <property type="term" value="F:iron ion binding"/>
    <property type="evidence" value="ECO:0007669"/>
    <property type="project" value="UniProtKB-UniRule"/>
</dbReference>
<dbReference type="PROSITE" id="PS00198">
    <property type="entry name" value="4FE4S_FER_1"/>
    <property type="match status" value="2"/>
</dbReference>
<keyword evidence="9" id="KW-1185">Reference proteome</keyword>
<keyword evidence="2 6" id="KW-0479">Metal-binding</keyword>
<keyword evidence="5 6" id="KW-0411">Iron-sulfur</keyword>
<evidence type="ECO:0000256" key="2">
    <source>
        <dbReference type="ARBA" id="ARBA00022723"/>
    </source>
</evidence>
<evidence type="ECO:0000256" key="5">
    <source>
        <dbReference type="ARBA" id="ARBA00023014"/>
    </source>
</evidence>
<evidence type="ECO:0000259" key="7">
    <source>
        <dbReference type="PROSITE" id="PS51379"/>
    </source>
</evidence>
<dbReference type="SUPFAM" id="SSF54862">
    <property type="entry name" value="4Fe-4S ferredoxins"/>
    <property type="match status" value="1"/>
</dbReference>
<keyword evidence="6" id="KW-0874">Quinone</keyword>
<feature type="binding site" evidence="6">
    <location>
        <position position="112"/>
    </location>
    <ligand>
        <name>[4Fe-4S] cluster</name>
        <dbReference type="ChEBI" id="CHEBI:49883"/>
        <label>1</label>
    </ligand>
</feature>
<feature type="binding site" evidence="6">
    <location>
        <position position="108"/>
    </location>
    <ligand>
        <name>[4Fe-4S] cluster</name>
        <dbReference type="ChEBI" id="CHEBI:49883"/>
        <label>2</label>
    </ligand>
</feature>
<comment type="cofactor">
    <cofactor evidence="6">
        <name>[4Fe-4S] cluster</name>
        <dbReference type="ChEBI" id="CHEBI:49883"/>
    </cofactor>
    <text evidence="6">Binds 2 [4Fe-4S] clusters per subunit.</text>
</comment>
<dbReference type="EMBL" id="BSDR01000001">
    <property type="protein sequence ID" value="GLI34500.1"/>
    <property type="molecule type" value="Genomic_DNA"/>
</dbReference>
<feature type="binding site" evidence="6">
    <location>
        <position position="105"/>
    </location>
    <ligand>
        <name>[4Fe-4S] cluster</name>
        <dbReference type="ChEBI" id="CHEBI:49883"/>
        <label>2</label>
    </ligand>
</feature>
<dbReference type="GO" id="GO:0050136">
    <property type="term" value="F:NADH dehydrogenase (quinone) (non-electrogenic) activity"/>
    <property type="evidence" value="ECO:0007669"/>
    <property type="project" value="UniProtKB-UniRule"/>
</dbReference>
<comment type="caution">
    <text evidence="8">The sequence shown here is derived from an EMBL/GenBank/DDBJ whole genome shotgun (WGS) entry which is preliminary data.</text>
</comment>
<proteinExistence type="inferred from homology"/>
<keyword evidence="6" id="KW-0520">NAD</keyword>
<evidence type="ECO:0000256" key="4">
    <source>
        <dbReference type="ARBA" id="ARBA00023004"/>
    </source>
</evidence>
<dbReference type="InterPro" id="IPR017896">
    <property type="entry name" value="4Fe4S_Fe-S-bd"/>
</dbReference>
<comment type="catalytic activity">
    <reaction evidence="6">
        <text>a quinone + NADH + 5 H(+)(in) = a quinol + NAD(+) + 4 H(+)(out)</text>
        <dbReference type="Rhea" id="RHEA:57888"/>
        <dbReference type="ChEBI" id="CHEBI:15378"/>
        <dbReference type="ChEBI" id="CHEBI:24646"/>
        <dbReference type="ChEBI" id="CHEBI:57540"/>
        <dbReference type="ChEBI" id="CHEBI:57945"/>
        <dbReference type="ChEBI" id="CHEBI:132124"/>
    </reaction>
</comment>
<keyword evidence="4 6" id="KW-0408">Iron</keyword>
<evidence type="ECO:0000313" key="8">
    <source>
        <dbReference type="EMBL" id="GLI34500.1"/>
    </source>
</evidence>
<dbReference type="InterPro" id="IPR010226">
    <property type="entry name" value="NADH_quinone_OxRdtase_chainI"/>
</dbReference>
<organism evidence="8 9">
    <name type="scientific">Desulforhabdus amnigena</name>
    <dbReference type="NCBI Taxonomy" id="40218"/>
    <lineage>
        <taxon>Bacteria</taxon>
        <taxon>Pseudomonadati</taxon>
        <taxon>Thermodesulfobacteriota</taxon>
        <taxon>Syntrophobacteria</taxon>
        <taxon>Syntrophobacterales</taxon>
        <taxon>Syntrophobacteraceae</taxon>
        <taxon>Desulforhabdus</taxon>
    </lineage>
</organism>
<dbReference type="Proteomes" id="UP001144372">
    <property type="component" value="Unassembled WGS sequence"/>
</dbReference>
<comment type="subcellular location">
    <subcellularLocation>
        <location evidence="6">Cell membrane</location>
        <topology evidence="6">Peripheral membrane protein</topology>
    </subcellularLocation>
</comment>
<feature type="binding site" evidence="6">
    <location>
        <position position="102"/>
    </location>
    <ligand>
        <name>[4Fe-4S] cluster</name>
        <dbReference type="ChEBI" id="CHEBI:49883"/>
        <label>2</label>
    </ligand>
</feature>
<keyword evidence="1 6" id="KW-0004">4Fe-4S</keyword>
<dbReference type="AlphaFoldDB" id="A0A9W6D270"/>
<feature type="binding site" evidence="6">
    <location>
        <position position="72"/>
    </location>
    <ligand>
        <name>[4Fe-4S] cluster</name>
        <dbReference type="ChEBI" id="CHEBI:49883"/>
        <label>2</label>
    </ligand>
</feature>
<dbReference type="RefSeq" id="WP_281793783.1">
    <property type="nucleotide sequence ID" value="NZ_BSDR01000001.1"/>
</dbReference>
<reference evidence="8" key="1">
    <citation type="submission" date="2022-12" db="EMBL/GenBank/DDBJ databases">
        <title>Reference genome sequencing for broad-spectrum identification of bacterial and archaeal isolates by mass spectrometry.</title>
        <authorList>
            <person name="Sekiguchi Y."/>
            <person name="Tourlousse D.M."/>
        </authorList>
    </citation>
    <scope>NUCLEOTIDE SEQUENCE</scope>
    <source>
        <strain evidence="8">ASRB1</strain>
    </source>
</reference>
<dbReference type="GO" id="GO:0005886">
    <property type="term" value="C:plasma membrane"/>
    <property type="evidence" value="ECO:0007669"/>
    <property type="project" value="UniProtKB-SubCell"/>
</dbReference>
<feature type="domain" description="4Fe-4S ferredoxin-type" evidence="7">
    <location>
        <begin position="93"/>
        <end position="122"/>
    </location>
</feature>
<feature type="domain" description="4Fe-4S ferredoxin-type" evidence="7">
    <location>
        <begin position="53"/>
        <end position="82"/>
    </location>
</feature>
<protein>
    <recommendedName>
        <fullName evidence="6">NADH-quinone oxidoreductase subunit I</fullName>
        <ecNumber evidence="6">7.1.1.-</ecNumber>
    </recommendedName>
    <alternativeName>
        <fullName evidence="6">NADH dehydrogenase I subunit I</fullName>
    </alternativeName>
    <alternativeName>
        <fullName evidence="6">NDH-1 subunit I</fullName>
    </alternativeName>
</protein>
<gene>
    <name evidence="6" type="primary">nuoI</name>
    <name evidence="8" type="ORF">DAMNIGENAA_19330</name>
</gene>
<dbReference type="Pfam" id="PF12838">
    <property type="entry name" value="Fer4_7"/>
    <property type="match status" value="1"/>
</dbReference>
<dbReference type="GO" id="GO:0048038">
    <property type="term" value="F:quinone binding"/>
    <property type="evidence" value="ECO:0007669"/>
    <property type="project" value="UniProtKB-KW"/>
</dbReference>
<evidence type="ECO:0000256" key="1">
    <source>
        <dbReference type="ARBA" id="ARBA00022485"/>
    </source>
</evidence>
<feature type="binding site" evidence="6">
    <location>
        <position position="62"/>
    </location>
    <ligand>
        <name>[4Fe-4S] cluster</name>
        <dbReference type="ChEBI" id="CHEBI:49883"/>
        <label>1</label>
    </ligand>
</feature>
<comment type="subunit">
    <text evidence="6">NDH-1 is composed of 14 different subunits. Subunits NuoA, H, J, K, L, M, N constitute the membrane sector of the complex.</text>
</comment>
<comment type="function">
    <text evidence="6">NDH-1 shuttles electrons from NADH, via FMN and iron-sulfur (Fe-S) centers, to quinones in the respiratory chain. The immediate electron acceptor for the enzyme in this species is believed to be ubiquinone. Couples the redox reaction to proton translocation (for every two electrons transferred, four hydrogen ions are translocated across the cytoplasmic membrane), and thus conserves the redox energy in a proton gradient.</text>
</comment>
<keyword evidence="6" id="KW-1278">Translocase</keyword>
<comment type="similarity">
    <text evidence="6">Belongs to the complex I 23 kDa subunit family.</text>
</comment>
<keyword evidence="3" id="KW-0677">Repeat</keyword>
<name>A0A9W6D270_9BACT</name>
<dbReference type="PROSITE" id="PS51379">
    <property type="entry name" value="4FE4S_FER_2"/>
    <property type="match status" value="2"/>
</dbReference>
<evidence type="ECO:0000313" key="9">
    <source>
        <dbReference type="Proteomes" id="UP001144372"/>
    </source>
</evidence>
<dbReference type="Gene3D" id="3.30.70.3270">
    <property type="match status" value="1"/>
</dbReference>
<feature type="binding site" evidence="6">
    <location>
        <position position="65"/>
    </location>
    <ligand>
        <name>[4Fe-4S] cluster</name>
        <dbReference type="ChEBI" id="CHEBI:49883"/>
        <label>1</label>
    </ligand>
</feature>
<evidence type="ECO:0000256" key="6">
    <source>
        <dbReference type="HAMAP-Rule" id="MF_01351"/>
    </source>
</evidence>
<feature type="binding site" evidence="6">
    <location>
        <position position="68"/>
    </location>
    <ligand>
        <name>[4Fe-4S] cluster</name>
        <dbReference type="ChEBI" id="CHEBI:49883"/>
        <label>1</label>
    </ligand>
</feature>
<evidence type="ECO:0000256" key="3">
    <source>
        <dbReference type="ARBA" id="ARBA00022737"/>
    </source>
</evidence>
<keyword evidence="6" id="KW-0472">Membrane</keyword>
<dbReference type="PANTHER" id="PTHR10849">
    <property type="entry name" value="NADH DEHYDROGENASE UBIQUINONE IRON-SULFUR PROTEIN 8, MITOCHONDRIAL"/>
    <property type="match status" value="1"/>
</dbReference>
<dbReference type="GO" id="GO:0051539">
    <property type="term" value="F:4 iron, 4 sulfur cluster binding"/>
    <property type="evidence" value="ECO:0007669"/>
    <property type="project" value="UniProtKB-KW"/>
</dbReference>
<sequence>MSYWKEIIYGGWSLVEGMRVTFRRLYRPVVTVQYPRQRVELSPAYRGHIEFVRFPDTGTHKCIACGQCQRMCPSGLIKVQGIKERAKGKKVGTHYVIDFTRCSLCGLCVEVCPTKTLKFSKEYELEGESRWDGVIDLMARLEESQS</sequence>
<keyword evidence="6" id="KW-0830">Ubiquinone</keyword>
<dbReference type="InterPro" id="IPR017900">
    <property type="entry name" value="4Fe4S_Fe_S_CS"/>
</dbReference>